<organism evidence="12 13">
    <name type="scientific">Rhizophagus irregularis</name>
    <dbReference type="NCBI Taxonomy" id="588596"/>
    <lineage>
        <taxon>Eukaryota</taxon>
        <taxon>Fungi</taxon>
        <taxon>Fungi incertae sedis</taxon>
        <taxon>Mucoromycota</taxon>
        <taxon>Glomeromycotina</taxon>
        <taxon>Glomeromycetes</taxon>
        <taxon>Glomerales</taxon>
        <taxon>Glomeraceae</taxon>
        <taxon>Rhizophagus</taxon>
    </lineage>
</organism>
<sequence length="1198" mass="132349">MSSSSSNYTARIAKIQIYDDLHSSSNDLKIGLSEKLWDELIKETVEDESEAIRATLKPYICVSVTPLDLYLKNPLRTTKHKPLISSIFTYARLQYPDRFEDTPEEHVCYVSKDFVKQNNLRDAIEVEIKIADPIELEEVIVGALNNESYESLIKDPSAVSAYFYSSPPVVVRQSQIYSFQQVSIPVSSNKFKVLMCNPVLQGIISTNTNFIITNLSQETLIYDNEEGEKNINNHDIADFYFEDYLDEPNILNSKDYYMETQLALLEVNGQDTGNGSESDWTTSASSISSDEDCLNNVASISRKSTFTPQILSSPFPVTLIQPIPKEREDPESRVLISLKDLAKLGIQSGSWALVSGPINEKTRLCKVYAIDISLSTIEVPYPPAYISPLLYFNLGFSDTNKLSSEQLFVQPAIRMQSLPPVAKYLVVARIAFPNCTDRFIYNASMDGLESWFEEADRIVCEGDIFSIPIDEEAARLRPQKVEGDVETLEDIKVATAPLNPTTAVYFKISKLKPQNKKKIMMYGYGRLVDTKLTRIEQIGMVHSRVPAVKQYYGISSEIPKLPNSNSILTSPGTSYAKLYDLISSCLHPNAATLKLSCTVLLHGPRGCGKKTTVYWVAESVGVHVFEVNCFDFAGETDAKTETSLRMRLDKAVTCSPCVFLLGHVDALAKKSAVLETGQEPTISTILQDCFKQLITNFQNIGYPVLVVGTTGDIDKIPASVIGCFRHEIAFEAPSEPARLAILERLTSDTPLAPDVSLSSLATQTAALVPKDLVDLVARAGLASLERVEISLKKTNQSVKDVDIVQAGITLTAADFEKALNKARASYSDSIGAPKIPNVTWDDVGGLADVKNDILDTIQLPLEHPELFAIGMKKRSGILLYGPPGTGKTLLAKAVATSCSLNFFSVKGPELLNMYIGESEANVRRVFQRARDAKPCVIFFDELDSVAPKRGEKGDSGGVMDRIVSQLLAELDGMGQGGGTADVFVIGATNRPDLLDPALLRPGRFDKLLYLGVSQDHESQLKIIQALTRKFRLHPSLDLGVVAKKCPFNYTGADFYALCSDAMLKAMSRTAEAIETKVAEINANPSSKFPKPINSQYYLNHLATPEDTLVEVNQNDFDRALAELVPSVSEKELEHYKMVKMRFTQQEVNKFERNNEQNLLAEEEYSNINIISGGSGTIDFIGNNNEKSQEDKKGKAKVG</sequence>
<proteinExistence type="inferred from homology"/>
<evidence type="ECO:0000256" key="6">
    <source>
        <dbReference type="ARBA" id="ARBA00022840"/>
    </source>
</evidence>
<keyword evidence="7" id="KW-0472">Membrane</keyword>
<reference evidence="12" key="1">
    <citation type="submission" date="2020-05" db="EMBL/GenBank/DDBJ databases">
        <authorList>
            <person name="Rincon C."/>
            <person name="Sanders R I."/>
            <person name="Robbins C."/>
            <person name="Chaturvedi A."/>
        </authorList>
    </citation>
    <scope>NUCLEOTIDE SEQUENCE</scope>
    <source>
        <strain evidence="12">CHB12</strain>
    </source>
</reference>
<dbReference type="InterPro" id="IPR003959">
    <property type="entry name" value="ATPase_AAA_core"/>
</dbReference>
<dbReference type="FunFam" id="1.10.8.60:FF:000039">
    <property type="entry name" value="peroxisome biogenesis factor 6"/>
    <property type="match status" value="1"/>
</dbReference>
<keyword evidence="4" id="KW-0547">Nucleotide-binding</keyword>
<comment type="catalytic activity">
    <reaction evidence="10">
        <text>ATP + H2O = ADP + phosphate + H(+)</text>
        <dbReference type="Rhea" id="RHEA:13065"/>
        <dbReference type="ChEBI" id="CHEBI:15377"/>
        <dbReference type="ChEBI" id="CHEBI:15378"/>
        <dbReference type="ChEBI" id="CHEBI:30616"/>
        <dbReference type="ChEBI" id="CHEBI:43474"/>
        <dbReference type="ChEBI" id="CHEBI:456216"/>
    </reaction>
    <physiologicalReaction direction="left-to-right" evidence="10">
        <dbReference type="Rhea" id="RHEA:13066"/>
    </physiologicalReaction>
</comment>
<feature type="domain" description="AAA+ ATPase" evidence="11">
    <location>
        <begin position="873"/>
        <end position="1014"/>
    </location>
</feature>
<keyword evidence="6" id="KW-0067">ATP-binding</keyword>
<comment type="caution">
    <text evidence="12">The sequence shown here is derived from an EMBL/GenBank/DDBJ whole genome shotgun (WGS) entry which is preliminary data.</text>
</comment>
<accession>A0A916E6F8</accession>
<keyword evidence="5" id="KW-0378">Hydrolase</keyword>
<dbReference type="VEuPathDB" id="FungiDB:RhiirFUN_023817"/>
<dbReference type="AlphaFoldDB" id="A0A916E6F8"/>
<dbReference type="PANTHER" id="PTHR23077:SF9">
    <property type="entry name" value="PEROXISOMAL ATPASE PEX6"/>
    <property type="match status" value="1"/>
</dbReference>
<evidence type="ECO:0000256" key="7">
    <source>
        <dbReference type="ARBA" id="ARBA00023136"/>
    </source>
</evidence>
<dbReference type="FunFam" id="3.40.50.300:FF:000109">
    <property type="entry name" value="Peroxisomal biogenesis factor 6"/>
    <property type="match status" value="1"/>
</dbReference>
<comment type="similarity">
    <text evidence="2">Belongs to the AAA ATPase family.</text>
</comment>
<dbReference type="InterPro" id="IPR003960">
    <property type="entry name" value="ATPase_AAA_CS"/>
</dbReference>
<dbReference type="InterPro" id="IPR047533">
    <property type="entry name" value="RecA-like_PEX6_r2"/>
</dbReference>
<feature type="domain" description="AAA+ ATPase" evidence="11">
    <location>
        <begin position="595"/>
        <end position="734"/>
    </location>
</feature>
<dbReference type="InterPro" id="IPR003593">
    <property type="entry name" value="AAA+_ATPase"/>
</dbReference>
<dbReference type="CDD" id="cd19527">
    <property type="entry name" value="RecA-like_PEX6_r2"/>
    <property type="match status" value="1"/>
</dbReference>
<evidence type="ECO:0000256" key="9">
    <source>
        <dbReference type="ARBA" id="ARBA00034920"/>
    </source>
</evidence>
<comment type="subcellular location">
    <subcellularLocation>
        <location evidence="1">Membrane</location>
    </subcellularLocation>
</comment>
<protein>
    <recommendedName>
        <fullName evidence="8">Peroxisomal ATPase PEX6</fullName>
    </recommendedName>
    <alternativeName>
        <fullName evidence="9">Peroxin-6</fullName>
    </alternativeName>
</protein>
<dbReference type="InterPro" id="IPR050168">
    <property type="entry name" value="AAA_ATPase_domain"/>
</dbReference>
<dbReference type="Pfam" id="PF23315">
    <property type="entry name" value="PEX6_4th"/>
    <property type="match status" value="1"/>
</dbReference>
<dbReference type="PANTHER" id="PTHR23077">
    <property type="entry name" value="AAA-FAMILY ATPASE"/>
    <property type="match status" value="1"/>
</dbReference>
<name>A0A916E6F8_9GLOM</name>
<dbReference type="GO" id="GO:0005829">
    <property type="term" value="C:cytosol"/>
    <property type="evidence" value="ECO:0007669"/>
    <property type="project" value="TreeGrafter"/>
</dbReference>
<dbReference type="SMART" id="SM00382">
    <property type="entry name" value="AAA"/>
    <property type="match status" value="2"/>
</dbReference>
<keyword evidence="3" id="KW-0962">Peroxisome biogenesis</keyword>
<dbReference type="InterPro" id="IPR056995">
    <property type="entry name" value="PEX6_4th_dom"/>
</dbReference>
<evidence type="ECO:0000256" key="10">
    <source>
        <dbReference type="ARBA" id="ARBA00048778"/>
    </source>
</evidence>
<dbReference type="GO" id="GO:0016887">
    <property type="term" value="F:ATP hydrolysis activity"/>
    <property type="evidence" value="ECO:0007669"/>
    <property type="project" value="InterPro"/>
</dbReference>
<dbReference type="PROSITE" id="PS00674">
    <property type="entry name" value="AAA"/>
    <property type="match status" value="1"/>
</dbReference>
<evidence type="ECO:0000256" key="8">
    <source>
        <dbReference type="ARBA" id="ARBA00034811"/>
    </source>
</evidence>
<gene>
    <name evidence="12" type="ORF">CHRIB12_LOCUS9512</name>
</gene>
<dbReference type="GO" id="GO:0005524">
    <property type="term" value="F:ATP binding"/>
    <property type="evidence" value="ECO:0007669"/>
    <property type="project" value="UniProtKB-KW"/>
</dbReference>
<evidence type="ECO:0000313" key="12">
    <source>
        <dbReference type="EMBL" id="CAB5363395.1"/>
    </source>
</evidence>
<evidence type="ECO:0000256" key="3">
    <source>
        <dbReference type="ARBA" id="ARBA00022593"/>
    </source>
</evidence>
<dbReference type="GO" id="GO:0016558">
    <property type="term" value="P:protein import into peroxisome matrix"/>
    <property type="evidence" value="ECO:0007669"/>
    <property type="project" value="TreeGrafter"/>
</dbReference>
<evidence type="ECO:0000256" key="5">
    <source>
        <dbReference type="ARBA" id="ARBA00022801"/>
    </source>
</evidence>
<evidence type="ECO:0000259" key="11">
    <source>
        <dbReference type="SMART" id="SM00382"/>
    </source>
</evidence>
<dbReference type="Proteomes" id="UP000684084">
    <property type="component" value="Unassembled WGS sequence"/>
</dbReference>
<dbReference type="EMBL" id="CAGKOT010000018">
    <property type="protein sequence ID" value="CAB5363395.1"/>
    <property type="molecule type" value="Genomic_DNA"/>
</dbReference>
<evidence type="ECO:0000256" key="1">
    <source>
        <dbReference type="ARBA" id="ARBA00004370"/>
    </source>
</evidence>
<evidence type="ECO:0000313" key="13">
    <source>
        <dbReference type="Proteomes" id="UP000684084"/>
    </source>
</evidence>
<evidence type="ECO:0000256" key="4">
    <source>
        <dbReference type="ARBA" id="ARBA00022741"/>
    </source>
</evidence>
<evidence type="ECO:0000256" key="2">
    <source>
        <dbReference type="ARBA" id="ARBA00006914"/>
    </source>
</evidence>
<dbReference type="GO" id="GO:0005778">
    <property type="term" value="C:peroxisomal membrane"/>
    <property type="evidence" value="ECO:0007669"/>
    <property type="project" value="TreeGrafter"/>
</dbReference>
<dbReference type="OrthoDB" id="5553750at2759"/>
<dbReference type="Pfam" id="PF00004">
    <property type="entry name" value="AAA"/>
    <property type="match status" value="2"/>
</dbReference>